<feature type="domain" description="Lipoyl-binding" evidence="5">
    <location>
        <begin position="24"/>
        <end position="106"/>
    </location>
</feature>
<sequence>MSFEYPQDLKYLDTHEYVRLEGEIATIGITEFAVDQLGDVVFLELPEVGDAITKGDTFGSIESVKAVEDLNAPVTGTVIERNDDLIDSPEQVAEDPYGEAWLVKVRVNDPDEVHDALNADEYRAQVEGE</sequence>
<evidence type="ECO:0000256" key="3">
    <source>
        <dbReference type="HAMAP-Rule" id="MF_00272"/>
    </source>
</evidence>
<dbReference type="InterPro" id="IPR002930">
    <property type="entry name" value="GCV_H"/>
</dbReference>
<dbReference type="CDD" id="cd06848">
    <property type="entry name" value="GCS_H"/>
    <property type="match status" value="1"/>
</dbReference>
<dbReference type="NCBIfam" id="TIGR00527">
    <property type="entry name" value="gcvH"/>
    <property type="match status" value="1"/>
</dbReference>
<dbReference type="PROSITE" id="PS00189">
    <property type="entry name" value="LIPOYL"/>
    <property type="match status" value="1"/>
</dbReference>
<dbReference type="SUPFAM" id="SSF51230">
    <property type="entry name" value="Single hybrid motif"/>
    <property type="match status" value="1"/>
</dbReference>
<dbReference type="GO" id="GO:0009249">
    <property type="term" value="P:protein lipoylation"/>
    <property type="evidence" value="ECO:0007669"/>
    <property type="project" value="TreeGrafter"/>
</dbReference>
<proteinExistence type="inferred from homology"/>
<evidence type="ECO:0000256" key="2">
    <source>
        <dbReference type="ARBA" id="ARBA00022823"/>
    </source>
</evidence>
<dbReference type="Gene3D" id="2.40.50.100">
    <property type="match status" value="1"/>
</dbReference>
<dbReference type="InterPro" id="IPR011053">
    <property type="entry name" value="Single_hybrid_motif"/>
</dbReference>
<comment type="similarity">
    <text evidence="1 3">Belongs to the GcvH family.</text>
</comment>
<dbReference type="EMBL" id="AP018248">
    <property type="protein sequence ID" value="BAY97502.1"/>
    <property type="molecule type" value="Genomic_DNA"/>
</dbReference>
<dbReference type="InterPro" id="IPR033753">
    <property type="entry name" value="GCV_H/Fam206"/>
</dbReference>
<dbReference type="PROSITE" id="PS50968">
    <property type="entry name" value="BIOTINYL_LIPOYL"/>
    <property type="match status" value="1"/>
</dbReference>
<dbReference type="InterPro" id="IPR017453">
    <property type="entry name" value="GCV_H_sub"/>
</dbReference>
<protein>
    <recommendedName>
        <fullName evidence="3">Glycine cleavage system H protein</fullName>
    </recommendedName>
</protein>
<comment type="cofactor">
    <cofactor evidence="3">
        <name>(R)-lipoate</name>
        <dbReference type="ChEBI" id="CHEBI:83088"/>
    </cofactor>
    <text evidence="3">Binds 1 lipoyl cofactor covalently.</text>
</comment>
<comment type="subunit">
    <text evidence="3">The glycine cleavage system is composed of four proteins: P, T, L and H.</text>
</comment>
<dbReference type="AlphaFoldDB" id="A0A1Z4MVJ3"/>
<evidence type="ECO:0000259" key="5">
    <source>
        <dbReference type="PROSITE" id="PS50968"/>
    </source>
</evidence>
<keyword evidence="7" id="KW-1185">Reference proteome</keyword>
<dbReference type="GO" id="GO:0005829">
    <property type="term" value="C:cytosol"/>
    <property type="evidence" value="ECO:0007669"/>
    <property type="project" value="TreeGrafter"/>
</dbReference>
<evidence type="ECO:0000256" key="4">
    <source>
        <dbReference type="PIRSR" id="PIRSR617453-50"/>
    </source>
</evidence>
<evidence type="ECO:0000313" key="6">
    <source>
        <dbReference type="EMBL" id="BAY97502.1"/>
    </source>
</evidence>
<dbReference type="PANTHER" id="PTHR11715">
    <property type="entry name" value="GLYCINE CLEAVAGE SYSTEM H PROTEIN"/>
    <property type="match status" value="1"/>
</dbReference>
<accession>A0A1Z4MVJ3</accession>
<dbReference type="HAMAP" id="MF_00272">
    <property type="entry name" value="GcvH"/>
    <property type="match status" value="1"/>
</dbReference>
<dbReference type="RefSeq" id="WP_096574545.1">
    <property type="nucleotide sequence ID" value="NZ_CAWNJS010000001.1"/>
</dbReference>
<reference evidence="6 7" key="1">
    <citation type="submission" date="2017-06" db="EMBL/GenBank/DDBJ databases">
        <title>Genome sequencing of cyanobaciteial culture collection at National Institute for Environmental Studies (NIES).</title>
        <authorList>
            <person name="Hirose Y."/>
            <person name="Shimura Y."/>
            <person name="Fujisawa T."/>
            <person name="Nakamura Y."/>
            <person name="Kawachi M."/>
        </authorList>
    </citation>
    <scope>NUCLEOTIDE SEQUENCE [LARGE SCALE GENOMIC DNA]</scope>
    <source>
        <strain evidence="6 7">NIES-37</strain>
    </source>
</reference>
<dbReference type="Pfam" id="PF01597">
    <property type="entry name" value="GCV_H"/>
    <property type="match status" value="1"/>
</dbReference>
<dbReference type="NCBIfam" id="NF002270">
    <property type="entry name" value="PRK01202.1"/>
    <property type="match status" value="1"/>
</dbReference>
<dbReference type="Proteomes" id="UP000218785">
    <property type="component" value="Chromosome"/>
</dbReference>
<dbReference type="GO" id="GO:0005960">
    <property type="term" value="C:glycine cleavage complex"/>
    <property type="evidence" value="ECO:0007669"/>
    <property type="project" value="InterPro"/>
</dbReference>
<evidence type="ECO:0000256" key="1">
    <source>
        <dbReference type="ARBA" id="ARBA00009249"/>
    </source>
</evidence>
<organism evidence="6 7">
    <name type="scientific">Tolypothrix tenuis PCC 7101</name>
    <dbReference type="NCBI Taxonomy" id="231146"/>
    <lineage>
        <taxon>Bacteria</taxon>
        <taxon>Bacillati</taxon>
        <taxon>Cyanobacteriota</taxon>
        <taxon>Cyanophyceae</taxon>
        <taxon>Nostocales</taxon>
        <taxon>Tolypothrichaceae</taxon>
        <taxon>Tolypothrix</taxon>
    </lineage>
</organism>
<gene>
    <name evidence="3" type="primary">gcvH</name>
    <name evidence="6" type="ORF">NIES37_14440</name>
</gene>
<evidence type="ECO:0000313" key="7">
    <source>
        <dbReference type="Proteomes" id="UP000218785"/>
    </source>
</evidence>
<keyword evidence="2 3" id="KW-0450">Lipoyl</keyword>
<dbReference type="GO" id="GO:0019464">
    <property type="term" value="P:glycine decarboxylation via glycine cleavage system"/>
    <property type="evidence" value="ECO:0007669"/>
    <property type="project" value="UniProtKB-UniRule"/>
</dbReference>
<name>A0A1Z4MVJ3_9CYAN</name>
<dbReference type="PANTHER" id="PTHR11715:SF3">
    <property type="entry name" value="GLYCINE CLEAVAGE SYSTEM H PROTEIN-RELATED"/>
    <property type="match status" value="1"/>
</dbReference>
<dbReference type="InterPro" id="IPR003016">
    <property type="entry name" value="2-oxoA_DH_lipoyl-BS"/>
</dbReference>
<dbReference type="KEGG" id="ttq:NIES37_14440"/>
<feature type="modified residue" description="N6-lipoyllysine" evidence="3 4">
    <location>
        <position position="65"/>
    </location>
</feature>
<comment type="function">
    <text evidence="3">The glycine cleavage system catalyzes the degradation of glycine. The H protein shuttles the methylamine group of glycine from the P protein to the T protein.</text>
</comment>
<dbReference type="InterPro" id="IPR000089">
    <property type="entry name" value="Biotin_lipoyl"/>
</dbReference>